<gene>
    <name evidence="1" type="ORF">S01H4_23242</name>
</gene>
<reference evidence="1" key="1">
    <citation type="journal article" date="2014" name="Front. Microbiol.">
        <title>High frequency of phylogenetically diverse reductive dehalogenase-homologous genes in deep subseafloor sedimentary metagenomes.</title>
        <authorList>
            <person name="Kawai M."/>
            <person name="Futagami T."/>
            <person name="Toyoda A."/>
            <person name="Takaki Y."/>
            <person name="Nishi S."/>
            <person name="Hori S."/>
            <person name="Arai W."/>
            <person name="Tsubouchi T."/>
            <person name="Morono Y."/>
            <person name="Uchiyama I."/>
            <person name="Ito T."/>
            <person name="Fujiyama A."/>
            <person name="Inagaki F."/>
            <person name="Takami H."/>
        </authorList>
    </citation>
    <scope>NUCLEOTIDE SEQUENCE</scope>
    <source>
        <strain evidence="1">Expedition CK06-06</strain>
    </source>
</reference>
<dbReference type="InterPro" id="IPR011050">
    <property type="entry name" value="Pectin_lyase_fold/virulence"/>
</dbReference>
<proteinExistence type="predicted"/>
<comment type="caution">
    <text evidence="1">The sequence shown here is derived from an EMBL/GenBank/DDBJ whole genome shotgun (WGS) entry which is preliminary data.</text>
</comment>
<dbReference type="SUPFAM" id="SSF51126">
    <property type="entry name" value="Pectin lyase-like"/>
    <property type="match status" value="1"/>
</dbReference>
<evidence type="ECO:0000313" key="1">
    <source>
        <dbReference type="EMBL" id="GAG90035.1"/>
    </source>
</evidence>
<organism evidence="1">
    <name type="scientific">marine sediment metagenome</name>
    <dbReference type="NCBI Taxonomy" id="412755"/>
    <lineage>
        <taxon>unclassified sequences</taxon>
        <taxon>metagenomes</taxon>
        <taxon>ecological metagenomes</taxon>
    </lineage>
</organism>
<dbReference type="AlphaFoldDB" id="X1B4R2"/>
<protein>
    <recommendedName>
        <fullName evidence="2">DUF1565 domain-containing protein</fullName>
    </recommendedName>
</protein>
<evidence type="ECO:0008006" key="2">
    <source>
        <dbReference type="Google" id="ProtNLM"/>
    </source>
</evidence>
<feature type="non-terminal residue" evidence="1">
    <location>
        <position position="147"/>
    </location>
</feature>
<dbReference type="InterPro" id="IPR012334">
    <property type="entry name" value="Pectin_lyas_fold"/>
</dbReference>
<name>X1B4R2_9ZZZZ</name>
<dbReference type="Gene3D" id="2.160.20.10">
    <property type="entry name" value="Single-stranded right-handed beta-helix, Pectin lyase-like"/>
    <property type="match status" value="1"/>
</dbReference>
<dbReference type="EMBL" id="BART01010756">
    <property type="protein sequence ID" value="GAG90035.1"/>
    <property type="molecule type" value="Genomic_DNA"/>
</dbReference>
<accession>X1B4R2</accession>
<sequence>MNKKNKLTAIVAIAIALAFVTPVAAVANIRIIDLTNSENTNDIKTMIKHTNIDSIVVEETINIAIPLTDNTIFVDDNRPPEWYDATHVKTITEGIVNATAGDTVYVYNGTYYEIVTVNKQLDLVGESGETVIIDGSGGYASVVTIAT</sequence>